<feature type="compositionally biased region" description="Low complexity" evidence="1">
    <location>
        <begin position="168"/>
        <end position="185"/>
    </location>
</feature>
<accession>A0A1S9ZWT0</accession>
<feature type="region of interest" description="Disordered" evidence="1">
    <location>
        <begin position="168"/>
        <end position="188"/>
    </location>
</feature>
<proteinExistence type="predicted"/>
<dbReference type="InterPro" id="IPR000073">
    <property type="entry name" value="AB_hydrolase_1"/>
</dbReference>
<evidence type="ECO:0000313" key="4">
    <source>
        <dbReference type="EMBL" id="STZ14891.1"/>
    </source>
</evidence>
<protein>
    <submittedName>
        <fullName evidence="4">Uncharacterized protein with an alpha/beta hydrolase fold</fullName>
    </submittedName>
</protein>
<evidence type="ECO:0000259" key="2">
    <source>
        <dbReference type="Pfam" id="PF00561"/>
    </source>
</evidence>
<dbReference type="Pfam" id="PF00561">
    <property type="entry name" value="Abhydrolase_1"/>
    <property type="match status" value="1"/>
</dbReference>
<dbReference type="EMBL" id="MUXU01000061">
    <property type="protein sequence ID" value="OOR87857.1"/>
    <property type="molecule type" value="Genomic_DNA"/>
</dbReference>
<dbReference type="SUPFAM" id="SSF53474">
    <property type="entry name" value="alpha/beta-Hydrolases"/>
    <property type="match status" value="1"/>
</dbReference>
<keyword evidence="4" id="KW-0378">Hydrolase</keyword>
<evidence type="ECO:0000313" key="6">
    <source>
        <dbReference type="Proteomes" id="UP000255279"/>
    </source>
</evidence>
<dbReference type="OrthoDB" id="489469at2"/>
<dbReference type="Proteomes" id="UP000190435">
    <property type="component" value="Unassembled WGS sequence"/>
</dbReference>
<dbReference type="EMBL" id="UGQE01000004">
    <property type="protein sequence ID" value="STZ14891.1"/>
    <property type="molecule type" value="Genomic_DNA"/>
</dbReference>
<dbReference type="AlphaFoldDB" id="A0A1S9ZWT0"/>
<dbReference type="Proteomes" id="UP000255279">
    <property type="component" value="Unassembled WGS sequence"/>
</dbReference>
<dbReference type="STRING" id="34060.B0181_09480"/>
<feature type="domain" description="AB hydrolase-1" evidence="2">
    <location>
        <begin position="50"/>
        <end position="190"/>
    </location>
</feature>
<keyword evidence="5" id="KW-1185">Reference proteome</keyword>
<dbReference type="InterPro" id="IPR029058">
    <property type="entry name" value="AB_hydrolase_fold"/>
</dbReference>
<dbReference type="GO" id="GO:0016787">
    <property type="term" value="F:hydrolase activity"/>
    <property type="evidence" value="ECO:0007669"/>
    <property type="project" value="UniProtKB-KW"/>
</dbReference>
<reference evidence="4 6" key="2">
    <citation type="submission" date="2018-06" db="EMBL/GenBank/DDBJ databases">
        <authorList>
            <consortium name="Pathogen Informatics"/>
            <person name="Doyle S."/>
        </authorList>
    </citation>
    <scope>NUCLEOTIDE SEQUENCE [LARGE SCALE GENOMIC DNA]</scope>
    <source>
        <strain evidence="4 6">NCTC10293</strain>
    </source>
</reference>
<sequence length="236" mass="26032">MTSTQNQAQPLTILVHGLHQNDWIMRPLAKRLGKFGFRTHCHRYRSLAEPISTHAATLHAWLTQHHTPKHPINLVGHSLGGLVMRQFAHDYPQWQIHRAVTLGTPHAGSVCARLTRKILPPVIGKSYLGALDGNCPAWRDGVPLGIIAGNRPLGLGLPLLWLHHRTNQQTSSQQASNQQTAKQNSTAHDGTVLLSETTLDNAADYIILPITHTGILTDGQVAKQAAHFLIHGKFLR</sequence>
<name>A0A1S9ZWT0_9GAMM</name>
<evidence type="ECO:0000256" key="1">
    <source>
        <dbReference type="SAM" id="MobiDB-lite"/>
    </source>
</evidence>
<gene>
    <name evidence="3" type="ORF">B0181_09480</name>
    <name evidence="4" type="ORF">NCTC10293_02496</name>
</gene>
<dbReference type="PANTHER" id="PTHR37946:SF1">
    <property type="entry name" value="SLL1969 PROTEIN"/>
    <property type="match status" value="1"/>
</dbReference>
<reference evidence="3 5" key="1">
    <citation type="submission" date="2017-02" db="EMBL/GenBank/DDBJ databases">
        <title>Draft genome sequence of Moraxella caviae CCUG 355 type strain.</title>
        <authorList>
            <person name="Engstrom-Jakobsson H."/>
            <person name="Salva-Serra F."/>
            <person name="Thorell K."/>
            <person name="Gonzales-Siles L."/>
            <person name="Karlsson R."/>
            <person name="Boulund F."/>
            <person name="Engstrand L."/>
            <person name="Moore E."/>
        </authorList>
    </citation>
    <scope>NUCLEOTIDE SEQUENCE [LARGE SCALE GENOMIC DNA]</scope>
    <source>
        <strain evidence="3 5">CCUG 355</strain>
    </source>
</reference>
<dbReference type="PANTHER" id="PTHR37946">
    <property type="entry name" value="SLL1969 PROTEIN"/>
    <property type="match status" value="1"/>
</dbReference>
<dbReference type="Gene3D" id="3.40.50.1820">
    <property type="entry name" value="alpha/beta hydrolase"/>
    <property type="match status" value="1"/>
</dbReference>
<dbReference type="RefSeq" id="WP_078277256.1">
    <property type="nucleotide sequence ID" value="NZ_CAACXO010000022.1"/>
</dbReference>
<evidence type="ECO:0000313" key="5">
    <source>
        <dbReference type="Proteomes" id="UP000190435"/>
    </source>
</evidence>
<organism evidence="3 5">
    <name type="scientific">Moraxella caviae</name>
    <dbReference type="NCBI Taxonomy" id="34060"/>
    <lineage>
        <taxon>Bacteria</taxon>
        <taxon>Pseudomonadati</taxon>
        <taxon>Pseudomonadota</taxon>
        <taxon>Gammaproteobacteria</taxon>
        <taxon>Moraxellales</taxon>
        <taxon>Moraxellaceae</taxon>
        <taxon>Moraxella</taxon>
    </lineage>
</organism>
<evidence type="ECO:0000313" key="3">
    <source>
        <dbReference type="EMBL" id="OOR87857.1"/>
    </source>
</evidence>